<proteinExistence type="inferred from homology"/>
<accession>A0A9P8T3V0</accession>
<keyword evidence="8 10" id="KW-0175">Coiled coil</keyword>
<evidence type="ECO:0000256" key="2">
    <source>
        <dbReference type="ARBA" id="ARBA00008132"/>
    </source>
</evidence>
<dbReference type="Proteomes" id="UP000769528">
    <property type="component" value="Unassembled WGS sequence"/>
</dbReference>
<dbReference type="GO" id="GO:0008298">
    <property type="term" value="P:intracellular mRNA localization"/>
    <property type="evidence" value="ECO:0007669"/>
    <property type="project" value="TreeGrafter"/>
</dbReference>
<dbReference type="GO" id="GO:0030687">
    <property type="term" value="C:preribosome, large subunit precursor"/>
    <property type="evidence" value="ECO:0007669"/>
    <property type="project" value="TreeGrafter"/>
</dbReference>
<evidence type="ECO:0000256" key="1">
    <source>
        <dbReference type="ARBA" id="ARBA00004604"/>
    </source>
</evidence>
<dbReference type="AlphaFoldDB" id="A0A9P8T3V0"/>
<evidence type="ECO:0000256" key="5">
    <source>
        <dbReference type="ARBA" id="ARBA00022448"/>
    </source>
</evidence>
<dbReference type="GO" id="GO:0005730">
    <property type="term" value="C:nucleolus"/>
    <property type="evidence" value="ECO:0007669"/>
    <property type="project" value="UniProtKB-SubCell"/>
</dbReference>
<dbReference type="EMBL" id="JAEUBF010001473">
    <property type="protein sequence ID" value="KAH3664385.1"/>
    <property type="molecule type" value="Genomic_DNA"/>
</dbReference>
<evidence type="ECO:0000313" key="13">
    <source>
        <dbReference type="Proteomes" id="UP000769528"/>
    </source>
</evidence>
<keyword evidence="5" id="KW-0813">Transport</keyword>
<feature type="region of interest" description="Disordered" evidence="11">
    <location>
        <begin position="1"/>
        <end position="62"/>
    </location>
</feature>
<dbReference type="GO" id="GO:0003729">
    <property type="term" value="F:mRNA binding"/>
    <property type="evidence" value="ECO:0007669"/>
    <property type="project" value="InterPro"/>
</dbReference>
<name>A0A9P8T3V0_9ASCO</name>
<evidence type="ECO:0000256" key="7">
    <source>
        <dbReference type="ARBA" id="ARBA00022816"/>
    </source>
</evidence>
<reference evidence="12" key="1">
    <citation type="journal article" date="2021" name="Open Biol.">
        <title>Shared evolutionary footprints suggest mitochondrial oxidative damage underlies multiple complex I losses in fungi.</title>
        <authorList>
            <person name="Schikora-Tamarit M.A."/>
            <person name="Marcet-Houben M."/>
            <person name="Nosek J."/>
            <person name="Gabaldon T."/>
        </authorList>
    </citation>
    <scope>NUCLEOTIDE SEQUENCE</scope>
    <source>
        <strain evidence="12">CBS6341</strain>
    </source>
</reference>
<gene>
    <name evidence="12" type="ORF">WICMUC_005770</name>
</gene>
<evidence type="ECO:0000256" key="9">
    <source>
        <dbReference type="ARBA" id="ARBA00023242"/>
    </source>
</evidence>
<evidence type="ECO:0000256" key="3">
    <source>
        <dbReference type="ARBA" id="ARBA00019670"/>
    </source>
</evidence>
<dbReference type="OrthoDB" id="1743802at2759"/>
<evidence type="ECO:0000313" key="12">
    <source>
        <dbReference type="EMBL" id="KAH3664385.1"/>
    </source>
</evidence>
<evidence type="ECO:0000256" key="6">
    <source>
        <dbReference type="ARBA" id="ARBA00022517"/>
    </source>
</evidence>
<evidence type="ECO:0000256" key="11">
    <source>
        <dbReference type="SAM" id="MobiDB-lite"/>
    </source>
</evidence>
<keyword evidence="13" id="KW-1185">Reference proteome</keyword>
<feature type="coiled-coil region" evidence="10">
    <location>
        <begin position="123"/>
        <end position="195"/>
    </location>
</feature>
<evidence type="ECO:0000256" key="8">
    <source>
        <dbReference type="ARBA" id="ARBA00023054"/>
    </source>
</evidence>
<feature type="compositionally biased region" description="Basic and acidic residues" evidence="11">
    <location>
        <begin position="52"/>
        <end position="62"/>
    </location>
</feature>
<sequence length="251" mass="29227">MAVRYSKTSKRNASQNGMRSIESEVFKDSEARNRLNFSSNQQEKSKIRKPRKQDVKKEQAKIRLYGKKKEPKVYDEKDLDLPILNRAIIPGVKRPRGKKGKKFVNENPNDQIQINRIISEVIIKDEKRDMSKLEKTQKLEELRELKRNEIEKKEIEKKNKLEDKKQEIKNKATKARNDRRKRAKLTANINNSNNNDDTNIILCGCNPIDEIYGILFCKLYPLGFFMVDIKSPEVVHNFNILEPVAIIGACS</sequence>
<reference evidence="12" key="2">
    <citation type="submission" date="2021-01" db="EMBL/GenBank/DDBJ databases">
        <authorList>
            <person name="Schikora-Tamarit M.A."/>
        </authorList>
    </citation>
    <scope>NUCLEOTIDE SEQUENCE</scope>
    <source>
        <strain evidence="12">CBS6341</strain>
    </source>
</reference>
<evidence type="ECO:0000256" key="4">
    <source>
        <dbReference type="ARBA" id="ARBA00020853"/>
    </source>
</evidence>
<keyword evidence="7" id="KW-0509">mRNA transport</keyword>
<dbReference type="GO" id="GO:0051028">
    <property type="term" value="P:mRNA transport"/>
    <property type="evidence" value="ECO:0007669"/>
    <property type="project" value="UniProtKB-KW"/>
</dbReference>
<keyword evidence="6" id="KW-0690">Ribosome biogenesis</keyword>
<comment type="caution">
    <text evidence="12">The sequence shown here is derived from an EMBL/GenBank/DDBJ whole genome shotgun (WGS) entry which is preliminary data.</text>
</comment>
<comment type="similarity">
    <text evidence="2">Belongs to the LOC1 family.</text>
</comment>
<protein>
    <recommendedName>
        <fullName evidence="3">60S ribosomal subunit assembly/export protein LOC1</fullName>
    </recommendedName>
    <alternativeName>
        <fullName evidence="4">60S ribosomal subunit assembly/export protein loc1</fullName>
    </alternativeName>
</protein>
<feature type="compositionally biased region" description="Basic and acidic residues" evidence="11">
    <location>
        <begin position="21"/>
        <end position="33"/>
    </location>
</feature>
<dbReference type="GO" id="GO:0042273">
    <property type="term" value="P:ribosomal large subunit biogenesis"/>
    <property type="evidence" value="ECO:0007669"/>
    <property type="project" value="InterPro"/>
</dbReference>
<dbReference type="PANTHER" id="PTHR28028:SF1">
    <property type="entry name" value="60S RIBOSOMAL SUBUNIT ASSEMBLY_EXPORT PROTEIN LOC1"/>
    <property type="match status" value="1"/>
</dbReference>
<evidence type="ECO:0000256" key="10">
    <source>
        <dbReference type="SAM" id="Coils"/>
    </source>
</evidence>
<organism evidence="12 13">
    <name type="scientific">Wickerhamomyces mucosus</name>
    <dbReference type="NCBI Taxonomy" id="1378264"/>
    <lineage>
        <taxon>Eukaryota</taxon>
        <taxon>Fungi</taxon>
        <taxon>Dikarya</taxon>
        <taxon>Ascomycota</taxon>
        <taxon>Saccharomycotina</taxon>
        <taxon>Saccharomycetes</taxon>
        <taxon>Phaffomycetales</taxon>
        <taxon>Wickerhamomycetaceae</taxon>
        <taxon>Wickerhamomyces</taxon>
    </lineage>
</organism>
<comment type="subcellular location">
    <subcellularLocation>
        <location evidence="1">Nucleus</location>
        <location evidence="1">Nucleolus</location>
    </subcellularLocation>
</comment>
<dbReference type="PANTHER" id="PTHR28028">
    <property type="entry name" value="60S RIBOSOMAL SUBUNIT ASSEMBLY/EXPORT PROTEIN LOC1"/>
    <property type="match status" value="1"/>
</dbReference>
<keyword evidence="9" id="KW-0539">Nucleus</keyword>
<dbReference type="InterPro" id="IPR037650">
    <property type="entry name" value="Loc1"/>
</dbReference>